<dbReference type="InterPro" id="IPR036893">
    <property type="entry name" value="SBP_sf"/>
</dbReference>
<dbReference type="InterPro" id="IPR044817">
    <property type="entry name" value="SBP-like"/>
</dbReference>
<reference evidence="12 13" key="1">
    <citation type="submission" date="2014-04" db="EMBL/GenBank/DDBJ databases">
        <authorList>
            <consortium name="International Citrus Genome Consortium"/>
            <person name="Gmitter F."/>
            <person name="Chen C."/>
            <person name="Farmerie W."/>
            <person name="Harkins T."/>
            <person name="Desany B."/>
            <person name="Mohiuddin M."/>
            <person name="Kodira C."/>
            <person name="Borodovsky M."/>
            <person name="Lomsadze A."/>
            <person name="Burns P."/>
            <person name="Jenkins J."/>
            <person name="Prochnik S."/>
            <person name="Shu S."/>
            <person name="Chapman J."/>
            <person name="Pitluck S."/>
            <person name="Schmutz J."/>
            <person name="Rokhsar D."/>
        </authorList>
    </citation>
    <scope>NUCLEOTIDE SEQUENCE</scope>
</reference>
<gene>
    <name evidence="12" type="ORF">CISIN_1g029650mg</name>
</gene>
<evidence type="ECO:0000256" key="8">
    <source>
        <dbReference type="ARBA" id="ARBA00023242"/>
    </source>
</evidence>
<name>A0A067DGL7_CITSI</name>
<keyword evidence="5" id="KW-0805">Transcription regulation</keyword>
<keyword evidence="8" id="KW-0539">Nucleus</keyword>
<feature type="region of interest" description="Disordered" evidence="10">
    <location>
        <begin position="130"/>
        <end position="153"/>
    </location>
</feature>
<comment type="subcellular location">
    <subcellularLocation>
        <location evidence="1">Nucleus</location>
    </subcellularLocation>
</comment>
<dbReference type="GO" id="GO:0000976">
    <property type="term" value="F:transcription cis-regulatory region binding"/>
    <property type="evidence" value="ECO:0000318"/>
    <property type="project" value="GO_Central"/>
</dbReference>
<keyword evidence="13" id="KW-1185">Reference proteome</keyword>
<proteinExistence type="predicted"/>
<keyword evidence="7" id="KW-0804">Transcription</keyword>
<evidence type="ECO:0000256" key="10">
    <source>
        <dbReference type="SAM" id="MobiDB-lite"/>
    </source>
</evidence>
<feature type="region of interest" description="Disordered" evidence="10">
    <location>
        <begin position="19"/>
        <end position="65"/>
    </location>
</feature>
<accession>A0A067DGL7</accession>
<evidence type="ECO:0000313" key="13">
    <source>
        <dbReference type="Proteomes" id="UP000027120"/>
    </source>
</evidence>
<dbReference type="PANTHER" id="PTHR31251:SF220">
    <property type="entry name" value="SBP-TYPE DOMAIN-CONTAINING PROTEIN"/>
    <property type="match status" value="1"/>
</dbReference>
<feature type="compositionally biased region" description="Basic residues" evidence="10">
    <location>
        <begin position="130"/>
        <end position="139"/>
    </location>
</feature>
<evidence type="ECO:0000313" key="12">
    <source>
        <dbReference type="EMBL" id="KDO42134.1"/>
    </source>
</evidence>
<protein>
    <recommendedName>
        <fullName evidence="11">SBP-type domain-containing protein</fullName>
    </recommendedName>
</protein>
<evidence type="ECO:0000256" key="4">
    <source>
        <dbReference type="ARBA" id="ARBA00022833"/>
    </source>
</evidence>
<evidence type="ECO:0000259" key="11">
    <source>
        <dbReference type="PROSITE" id="PS51141"/>
    </source>
</evidence>
<organism evidence="12 13">
    <name type="scientific">Citrus sinensis</name>
    <name type="common">Sweet orange</name>
    <name type="synonym">Citrus aurantium var. sinensis</name>
    <dbReference type="NCBI Taxonomy" id="2711"/>
    <lineage>
        <taxon>Eukaryota</taxon>
        <taxon>Viridiplantae</taxon>
        <taxon>Streptophyta</taxon>
        <taxon>Embryophyta</taxon>
        <taxon>Tracheophyta</taxon>
        <taxon>Spermatophyta</taxon>
        <taxon>Magnoliopsida</taxon>
        <taxon>eudicotyledons</taxon>
        <taxon>Gunneridae</taxon>
        <taxon>Pentapetalae</taxon>
        <taxon>rosids</taxon>
        <taxon>malvids</taxon>
        <taxon>Sapindales</taxon>
        <taxon>Rutaceae</taxon>
        <taxon>Aurantioideae</taxon>
        <taxon>Citrus</taxon>
    </lineage>
</organism>
<feature type="domain" description="SBP-type" evidence="11">
    <location>
        <begin position="63"/>
        <end position="140"/>
    </location>
</feature>
<evidence type="ECO:0000256" key="5">
    <source>
        <dbReference type="ARBA" id="ARBA00023015"/>
    </source>
</evidence>
<dbReference type="EMBL" id="KK785515">
    <property type="protein sequence ID" value="KDO42134.1"/>
    <property type="molecule type" value="Genomic_DNA"/>
</dbReference>
<feature type="compositionally biased region" description="Polar residues" evidence="10">
    <location>
        <begin position="142"/>
        <end position="153"/>
    </location>
</feature>
<dbReference type="SUPFAM" id="SSF103612">
    <property type="entry name" value="SBT domain"/>
    <property type="match status" value="1"/>
</dbReference>
<dbReference type="GO" id="GO:0001216">
    <property type="term" value="F:DNA-binding transcription activator activity"/>
    <property type="evidence" value="ECO:0000318"/>
    <property type="project" value="GO_Central"/>
</dbReference>
<keyword evidence="6" id="KW-0238">DNA-binding</keyword>
<dbReference type="InterPro" id="IPR004333">
    <property type="entry name" value="SBP_dom"/>
</dbReference>
<evidence type="ECO:0000256" key="1">
    <source>
        <dbReference type="ARBA" id="ARBA00004123"/>
    </source>
</evidence>
<dbReference type="PROSITE" id="PS51141">
    <property type="entry name" value="ZF_SBP"/>
    <property type="match status" value="1"/>
</dbReference>
<dbReference type="Gene3D" id="4.10.1100.10">
    <property type="entry name" value="Transcription factor, SBP-box domain"/>
    <property type="match status" value="1"/>
</dbReference>
<evidence type="ECO:0000256" key="6">
    <source>
        <dbReference type="ARBA" id="ARBA00023125"/>
    </source>
</evidence>
<dbReference type="Proteomes" id="UP000027120">
    <property type="component" value="Unassembled WGS sequence"/>
</dbReference>
<dbReference type="Pfam" id="PF03110">
    <property type="entry name" value="SBP"/>
    <property type="match status" value="1"/>
</dbReference>
<dbReference type="STRING" id="2711.A0A067DGL7"/>
<dbReference type="AlphaFoldDB" id="A0A067DGL7"/>
<dbReference type="SMR" id="A0A067DGL7"/>
<dbReference type="GO" id="GO:0008270">
    <property type="term" value="F:zinc ion binding"/>
    <property type="evidence" value="ECO:0007669"/>
    <property type="project" value="UniProtKB-KW"/>
</dbReference>
<keyword evidence="2" id="KW-0479">Metal-binding</keyword>
<keyword evidence="3 9" id="KW-0863">Zinc-finger</keyword>
<evidence type="ECO:0000256" key="3">
    <source>
        <dbReference type="ARBA" id="ARBA00022771"/>
    </source>
</evidence>
<evidence type="ECO:0000256" key="9">
    <source>
        <dbReference type="PROSITE-ProRule" id="PRU00470"/>
    </source>
</evidence>
<dbReference type="PANTHER" id="PTHR31251">
    <property type="entry name" value="SQUAMOSA PROMOTER-BINDING-LIKE PROTEIN 4"/>
    <property type="match status" value="1"/>
</dbReference>
<evidence type="ECO:0000256" key="2">
    <source>
        <dbReference type="ARBA" id="ARBA00022723"/>
    </source>
</evidence>
<keyword evidence="4" id="KW-0862">Zinc</keyword>
<dbReference type="GO" id="GO:0005634">
    <property type="term" value="C:nucleus"/>
    <property type="evidence" value="ECO:0000318"/>
    <property type="project" value="GO_Central"/>
</dbReference>
<evidence type="ECO:0000256" key="7">
    <source>
        <dbReference type="ARBA" id="ARBA00023163"/>
    </source>
</evidence>
<feature type="compositionally biased region" description="Acidic residues" evidence="10">
    <location>
        <begin position="24"/>
        <end position="44"/>
    </location>
</feature>
<dbReference type="FunFam" id="4.10.1100.10:FF:000001">
    <property type="entry name" value="Squamosa promoter-binding-like protein 14"/>
    <property type="match status" value="1"/>
</dbReference>
<sequence>MDAKRKNKMVKVVKKEEATAAFVDSDDDDDDGGEYDLCPQEEGDDNRNSSSKKNKGSSGGSGLRSCQVDKCGADLSDAKQYHRRHKVCEVHAKAQVVLMGGIRQRFCQQCSRFHELSEFDETKRSCRRRLAGHNERRRKNAAESNGEGSSCKGTGTGTQLKDLVCGKLDDKGRIKISIQENATCKHFQIR</sequence>
<dbReference type="eggNOG" id="ENOG502S0JE">
    <property type="taxonomic scope" value="Eukaryota"/>
</dbReference>
<dbReference type="PaxDb" id="2711-XP_006469892.1"/>